<feature type="compositionally biased region" description="Basic and acidic residues" evidence="1">
    <location>
        <begin position="1403"/>
        <end position="1414"/>
    </location>
</feature>
<feature type="compositionally biased region" description="Low complexity" evidence="1">
    <location>
        <begin position="1645"/>
        <end position="1663"/>
    </location>
</feature>
<feature type="compositionally biased region" description="Polar residues" evidence="1">
    <location>
        <begin position="1563"/>
        <end position="1573"/>
    </location>
</feature>
<feature type="compositionally biased region" description="Low complexity" evidence="1">
    <location>
        <begin position="184"/>
        <end position="193"/>
    </location>
</feature>
<evidence type="ECO:0000313" key="2">
    <source>
        <dbReference type="EMBL" id="KDN41884.1"/>
    </source>
</evidence>
<feature type="compositionally biased region" description="Low complexity" evidence="1">
    <location>
        <begin position="584"/>
        <end position="595"/>
    </location>
</feature>
<feature type="compositionally biased region" description="Polar residues" evidence="1">
    <location>
        <begin position="1261"/>
        <end position="1271"/>
    </location>
</feature>
<feature type="compositionally biased region" description="Polar residues" evidence="1">
    <location>
        <begin position="508"/>
        <end position="520"/>
    </location>
</feature>
<proteinExistence type="predicted"/>
<feature type="region of interest" description="Disordered" evidence="1">
    <location>
        <begin position="578"/>
        <end position="776"/>
    </location>
</feature>
<feature type="compositionally biased region" description="Basic and acidic residues" evidence="1">
    <location>
        <begin position="1421"/>
        <end position="1435"/>
    </location>
</feature>
<dbReference type="GeneID" id="25264883"/>
<feature type="compositionally biased region" description="Low complexity" evidence="1">
    <location>
        <begin position="967"/>
        <end position="978"/>
    </location>
</feature>
<feature type="compositionally biased region" description="Basic and acidic residues" evidence="1">
    <location>
        <begin position="708"/>
        <end position="727"/>
    </location>
</feature>
<feature type="compositionally biased region" description="Low complexity" evidence="1">
    <location>
        <begin position="610"/>
        <end position="621"/>
    </location>
</feature>
<feature type="compositionally biased region" description="Low complexity" evidence="1">
    <location>
        <begin position="1538"/>
        <end position="1550"/>
    </location>
</feature>
<feature type="region of interest" description="Disordered" evidence="1">
    <location>
        <begin position="1215"/>
        <end position="1585"/>
    </location>
</feature>
<feature type="compositionally biased region" description="Basic and acidic residues" evidence="1">
    <location>
        <begin position="955"/>
        <end position="965"/>
    </location>
</feature>
<feature type="compositionally biased region" description="Polar residues" evidence="1">
    <location>
        <begin position="1384"/>
        <end position="1401"/>
    </location>
</feature>
<feature type="compositionally biased region" description="Gly residues" evidence="1">
    <location>
        <begin position="112"/>
        <end position="121"/>
    </location>
</feature>
<feature type="compositionally biased region" description="Low complexity" evidence="1">
    <location>
        <begin position="57"/>
        <end position="89"/>
    </location>
</feature>
<feature type="compositionally biased region" description="Polar residues" evidence="1">
    <location>
        <begin position="1028"/>
        <end position="1045"/>
    </location>
</feature>
<feature type="region of interest" description="Disordered" evidence="1">
    <location>
        <begin position="444"/>
        <end position="566"/>
    </location>
</feature>
<dbReference type="OMA" id="YMYWPPP"/>
<feature type="region of interest" description="Disordered" evidence="1">
    <location>
        <begin position="1644"/>
        <end position="1671"/>
    </location>
</feature>
<feature type="compositionally biased region" description="Basic and acidic residues" evidence="1">
    <location>
        <begin position="685"/>
        <end position="694"/>
    </location>
</feature>
<dbReference type="Proteomes" id="UP000027361">
    <property type="component" value="Unassembled WGS sequence"/>
</dbReference>
<evidence type="ECO:0000313" key="3">
    <source>
        <dbReference type="Proteomes" id="UP000027361"/>
    </source>
</evidence>
<feature type="compositionally biased region" description="Basic and acidic residues" evidence="1">
    <location>
        <begin position="1249"/>
        <end position="1260"/>
    </location>
</feature>
<feature type="region of interest" description="Disordered" evidence="1">
    <location>
        <begin position="1"/>
        <end position="429"/>
    </location>
</feature>
<feature type="compositionally biased region" description="Low complexity" evidence="1">
    <location>
        <begin position="660"/>
        <end position="679"/>
    </location>
</feature>
<feature type="compositionally biased region" description="Basic and acidic residues" evidence="1">
    <location>
        <begin position="237"/>
        <end position="246"/>
    </location>
</feature>
<feature type="compositionally biased region" description="Basic residues" evidence="1">
    <location>
        <begin position="1012"/>
        <end position="1024"/>
    </location>
</feature>
<feature type="compositionally biased region" description="Low complexity" evidence="1">
    <location>
        <begin position="485"/>
        <end position="495"/>
    </location>
</feature>
<dbReference type="OrthoDB" id="3362023at2759"/>
<keyword evidence="3" id="KW-1185">Reference proteome</keyword>
<accession>A0A066VSW6</accession>
<protein>
    <submittedName>
        <fullName evidence="2">Uncharacterized protein</fullName>
    </submittedName>
</protein>
<dbReference type="InParanoid" id="A0A066VSW6"/>
<feature type="compositionally biased region" description="Basic and acidic residues" evidence="1">
    <location>
        <begin position="285"/>
        <end position="295"/>
    </location>
</feature>
<comment type="caution">
    <text evidence="2">The sequence shown here is derived from an EMBL/GenBank/DDBJ whole genome shotgun (WGS) entry which is preliminary data.</text>
</comment>
<sequence length="1689" mass="178142">MASTYRYAYGSPNRSAGAWGPRSPAGVGGAPHAQALPQGAYGVPAPLSSSPSRPYEQQPQQQQQPQLQQWPHQQYYQQKGQEQQQHQQSQPPPLATYHAGLPAQPEEHSFPGSGGGAGSGGSIPFTNEAAVDEWYNNTDIGMETQAAFGGNDPARSGPPSPSPHKESGRKGSPFAGIFKRGRRSSNVNSRSPSPLEPITPTGLPSPSAGPDHQEREARGGFFGAAARRLSPASPGRRSGERERSRDASPTFVVRSVTRQPGGVTADQYNNTGAGSLPASPSWADNRQDPLHDAQRQQKFQQGQAGGSAVGAYVRQKSRPLSIHGDRGQGQLGVPPGGPGGGVGYGTARSPNDGRPIPMGSVGEEGGELGRGRPCAPVDPAASASGGVADAFDNAPLVRPSSPGAMSAKAFRRGSGTFRPPSPGRQDADVQAADLQRAALNNRNHLNAGEHAPLSSSPGEIASAFGQRQQSALSLSMQTQNNNVDQQQQQQQQRRQLTGPRDSPFAPSSPGTRPQQLQQHSGAPGGTGGMAGVGSGFRRSSAQSGGGGTGGSPGRHGRGPSGPAEPAFSTINAQALLQGTSPHRQQPQYQNQAYPNSPARQAPMPAGYYSQQQQDKQPPAGQQRGGLLSDAAIHGLPEPIVIPAASNDPGSPSFGRKRRGSAASYSGGSGFGSISPKGSGFLNKVLSRDGKEQGSAKRQQGGGQDEQEGDLRFDKLGRKEAERERGERGASPGFTGFFKGIFGSSPKMGSGEDYEQQQQQQRQNPMSIAGGPYFPPASPLGLSPVSVVAGGRRFFSPAPDADAEGNGDLLDPSQIVAQAELQKRRSIRQAQAIVDAERRRIIESPSASRVGFDPASDRPWAPKQALNDGTRAIDTLDAAGGVAGSPSRPSGIAIWGKIGRKAVPRMSEPGEPAVESLPHMPYAQNVSEVDALARLEGKLTPAQQIILETRSRHIAQEQMRAQHESMRAQQAQALAQTPAPMQPPAQEPAPVAAGERFGKVAGSEDRDEDVPVRRRTRSPTKSPKKRQQDVSQTTGAPPISQGYQTEETVKPPGGDIGHPAAGSAPVSTERQQQSLMSPARGATGGAALLPGRGAMPSEFPTLPQALQEMMVRFYRFERYSVPLIRDLETRLLDIERDAQMALHSDSMSATSAREREMDKWVGQMTSLMHHEVGQLKAATHEIREGRETLAVLAKLLVGGRDVSMIHAHKLPTTAKPALSKIDTSPNEKVHAIGSGEQENTVADFPPASTDLREVEQQHDTRQTNISSASFNSALPVPKTDVPDQLPSASFQPSNLKLPAGAAPALDKDELSSPSKRMTESHRRERSASPSGRPRYTAALGEPMENGRISPAGRHHVEPSDGSTRSMSFVPEPPSAGRFERPARQDTASPGFSDAGSNASSSTRMRRDQSVQDRIRMLVTSKLSEKPSSESIDRQPDDVLAEEVAGKEEQAPNHQLELASPIGDVNAAPLLSPAEESTSLTGQHLKTPSTLSKISAGSSVTYSPGRKPTSPLIGGRLSPAADLGERQRSASPTFVPPEGSSSITTSSRASSSVKARAQAFLQAQDKASNDASPSPSMWLGGTYGTSPKRRVTSVLTESEAAPQLHISSDDTTHATSHMLRNAVSHGETRPLNVDLKRSFTLGGSRKSAAGAIDAAPSALSPPGSSTTLRKSAIGPGASLKDRVAFFDSQKS</sequence>
<name>A0A066VSW6_TILAU</name>
<gene>
    <name evidence="2" type="ORF">K437DRAFT_258108</name>
</gene>
<feature type="compositionally biased region" description="Gly residues" evidence="1">
    <location>
        <begin position="543"/>
        <end position="553"/>
    </location>
</feature>
<reference evidence="2" key="1">
    <citation type="submission" date="2014-05" db="EMBL/GenBank/DDBJ databases">
        <title>Draft genome sequence of a rare smut relative, Tilletiaria anomala UBC 951.</title>
        <authorList>
            <consortium name="DOE Joint Genome Institute"/>
            <person name="Toome M."/>
            <person name="Kuo A."/>
            <person name="Henrissat B."/>
            <person name="Lipzen A."/>
            <person name="Tritt A."/>
            <person name="Yoshinaga Y."/>
            <person name="Zane M."/>
            <person name="Barry K."/>
            <person name="Grigoriev I.V."/>
            <person name="Spatafora J.W."/>
            <person name="Aimea M.C."/>
        </authorList>
    </citation>
    <scope>NUCLEOTIDE SEQUENCE [LARGE SCALE GENOMIC DNA]</scope>
    <source>
        <strain evidence="2">UBC 951</strain>
    </source>
</reference>
<feature type="compositionally biased region" description="Basic and acidic residues" evidence="1">
    <location>
        <begin position="995"/>
        <end position="1011"/>
    </location>
</feature>
<evidence type="ECO:0000256" key="1">
    <source>
        <dbReference type="SAM" id="MobiDB-lite"/>
    </source>
</evidence>
<dbReference type="RefSeq" id="XP_013241885.1">
    <property type="nucleotide sequence ID" value="XM_013386431.1"/>
</dbReference>
<feature type="compositionally biased region" description="Polar residues" evidence="1">
    <location>
        <begin position="1064"/>
        <end position="1075"/>
    </location>
</feature>
<feature type="compositionally biased region" description="Basic and acidic residues" evidence="1">
    <location>
        <begin position="1304"/>
        <end position="1325"/>
    </location>
</feature>
<organism evidence="2 3">
    <name type="scientific">Tilletiaria anomala (strain ATCC 24038 / CBS 436.72 / UBC 951)</name>
    <dbReference type="NCBI Taxonomy" id="1037660"/>
    <lineage>
        <taxon>Eukaryota</taxon>
        <taxon>Fungi</taxon>
        <taxon>Dikarya</taxon>
        <taxon>Basidiomycota</taxon>
        <taxon>Ustilaginomycotina</taxon>
        <taxon>Exobasidiomycetes</taxon>
        <taxon>Georgefischeriales</taxon>
        <taxon>Tilletiariaceae</taxon>
        <taxon>Tilletiaria</taxon>
    </lineage>
</organism>
<dbReference type="EMBL" id="JMSN01000075">
    <property type="protein sequence ID" value="KDN41884.1"/>
    <property type="molecule type" value="Genomic_DNA"/>
</dbReference>
<feature type="compositionally biased region" description="Polar residues" evidence="1">
    <location>
        <begin position="1473"/>
        <end position="1500"/>
    </location>
</feature>
<feature type="compositionally biased region" description="Gly residues" evidence="1">
    <location>
        <begin position="522"/>
        <end position="534"/>
    </location>
</feature>
<dbReference type="HOGENOM" id="CLU_241246_0_0_1"/>
<feature type="compositionally biased region" description="Polar residues" evidence="1">
    <location>
        <begin position="465"/>
        <end position="484"/>
    </location>
</feature>
<feature type="region of interest" description="Disordered" evidence="1">
    <location>
        <begin position="955"/>
        <end position="1091"/>
    </location>
</feature>